<evidence type="ECO:0000256" key="2">
    <source>
        <dbReference type="SAM" id="MobiDB-lite"/>
    </source>
</evidence>
<dbReference type="Gene3D" id="2.60.40.2700">
    <property type="match status" value="1"/>
</dbReference>
<evidence type="ECO:0000259" key="4">
    <source>
        <dbReference type="Pfam" id="PF23197"/>
    </source>
</evidence>
<dbReference type="Pfam" id="PF23080">
    <property type="entry name" value="DUF7046"/>
    <property type="match status" value="1"/>
</dbReference>
<keyword evidence="6" id="KW-1185">Reference proteome</keyword>
<feature type="compositionally biased region" description="Polar residues" evidence="2">
    <location>
        <begin position="542"/>
        <end position="559"/>
    </location>
</feature>
<proteinExistence type="predicted"/>
<feature type="coiled-coil region" evidence="1">
    <location>
        <begin position="230"/>
        <end position="257"/>
    </location>
</feature>
<reference evidence="5" key="2">
    <citation type="submission" date="2020-08" db="EMBL/GenBank/DDBJ databases">
        <title>Plant Genome Project.</title>
        <authorList>
            <person name="Zhang R.-G."/>
        </authorList>
    </citation>
    <scope>NUCLEOTIDE SEQUENCE</scope>
    <source>
        <strain evidence="5">Huo1</strain>
        <tissue evidence="5">Leaf</tissue>
    </source>
</reference>
<dbReference type="InterPro" id="IPR055474">
    <property type="entry name" value="DUF7046"/>
</dbReference>
<feature type="region of interest" description="Disordered" evidence="2">
    <location>
        <begin position="522"/>
        <end position="559"/>
    </location>
</feature>
<name>A0A8X8WFX3_SALSN</name>
<feature type="domain" description="DUF7046" evidence="3">
    <location>
        <begin position="705"/>
        <end position="777"/>
    </location>
</feature>
<comment type="caution">
    <text evidence="5">The sequence shown here is derived from an EMBL/GenBank/DDBJ whole genome shotgun (WGS) entry which is preliminary data.</text>
</comment>
<evidence type="ECO:0000313" key="6">
    <source>
        <dbReference type="Proteomes" id="UP000298416"/>
    </source>
</evidence>
<dbReference type="PANTHER" id="PTHR31149">
    <property type="entry name" value="EXPRESSED PROTEIN"/>
    <property type="match status" value="1"/>
</dbReference>
<dbReference type="InterPro" id="IPR056284">
    <property type="entry name" value="AIR9-like_A9"/>
</dbReference>
<reference evidence="5" key="1">
    <citation type="submission" date="2018-01" db="EMBL/GenBank/DDBJ databases">
        <authorList>
            <person name="Mao J.F."/>
        </authorList>
    </citation>
    <scope>NUCLEOTIDE SEQUENCE</scope>
    <source>
        <strain evidence="5">Huo1</strain>
        <tissue evidence="5">Leaf</tissue>
    </source>
</reference>
<feature type="compositionally biased region" description="Basic and acidic residues" evidence="2">
    <location>
        <begin position="522"/>
        <end position="540"/>
    </location>
</feature>
<protein>
    <submittedName>
        <fullName evidence="5">Uncharacterized protein</fullName>
    </submittedName>
</protein>
<dbReference type="Pfam" id="PF23197">
    <property type="entry name" value="IG_AIR9"/>
    <property type="match status" value="1"/>
</dbReference>
<dbReference type="PANTHER" id="PTHR31149:SF10">
    <property type="entry name" value="OS05G0100900 PROTEIN"/>
    <property type="match status" value="1"/>
</dbReference>
<evidence type="ECO:0000256" key="1">
    <source>
        <dbReference type="SAM" id="Coils"/>
    </source>
</evidence>
<gene>
    <name evidence="5" type="ORF">SASPL_144526</name>
</gene>
<accession>A0A8X8WFX3</accession>
<dbReference type="FunFam" id="2.60.40.2700:FF:000001">
    <property type="entry name" value="Transmembrane protein"/>
    <property type="match status" value="1"/>
</dbReference>
<dbReference type="Proteomes" id="UP000298416">
    <property type="component" value="Unassembled WGS sequence"/>
</dbReference>
<sequence>MENEEGNLESRFAGLTVNDPYSINGNDGLFQVMKAVEAAEATIKQQFLVEDFVHALVFAFTKRTVLVEENNRLRSELQKKNEELENYKPGYGKYQNYQSGGWAEHFNSPSRADQLVLQLENQLAGRNVAINSGHGMPDSVLQTDVSRSNRDHVMQMHVENQFDNNINGSLNMIHGDHASSDNSGVAQIISPSMTSTPSRNQLEGNLDPELRYSGRDLVSVADVNNNGSSKQDIVVQIREHEEEIAQLRKHLTEFSMKESQIRNEKYALDKRISYMRLAFDQQQQDLILAASKAISYRQDIMEENVRLTYALQATQQERSTFVTSLMPLLAEYSLQPPVADAQSIVSNVKVFPSGYSCICLDDIACREFVCTSDELSFSAVYKVLFRHLQEQLLVTEGKVKESEYQLAPWRSDINSSTVTQSPVYSHEIKKGLELVPQQTYSDGKMPSSDSQTTMDILGLPQSGLENLKNPEHELGRHPPLGSRNTAFPEIAQQIAYNQVDPQNVRNSEATVSKKVTFGDLVRSSELDEPENRGLLSDREPSANWNSNTASTTSMDDPNSSFSPFLTPVLEEPSSSFSEAADDDPLPAIDGLQISGEAFPGQQLQASGYSINGTTSCNFEWVRHLEDGSFRYVDGAKQPNYLITADDVDTCLAIEVQPLDDRKRKGELVKVFANEHRKIICDPEMQRCLERNLYAAQASYKISLSSGYLDIWEQATLTIKRDGYSIKGSGPNGTVVTEKFSSSTFVSIPYGSPTEFIVGDSQGTERMLRVDSSLADISGLYILPNLYTELGGTSVTSRSPKEHDLTKSRYVSDRLDSEHRSLGLDKQHTVEAL</sequence>
<dbReference type="AlphaFoldDB" id="A0A8X8WFX3"/>
<dbReference type="GO" id="GO:0005886">
    <property type="term" value="C:plasma membrane"/>
    <property type="evidence" value="ECO:0007669"/>
    <property type="project" value="TreeGrafter"/>
</dbReference>
<organism evidence="5">
    <name type="scientific">Salvia splendens</name>
    <name type="common">Scarlet sage</name>
    <dbReference type="NCBI Taxonomy" id="180675"/>
    <lineage>
        <taxon>Eukaryota</taxon>
        <taxon>Viridiplantae</taxon>
        <taxon>Streptophyta</taxon>
        <taxon>Embryophyta</taxon>
        <taxon>Tracheophyta</taxon>
        <taxon>Spermatophyta</taxon>
        <taxon>Magnoliopsida</taxon>
        <taxon>eudicotyledons</taxon>
        <taxon>Gunneridae</taxon>
        <taxon>Pentapetalae</taxon>
        <taxon>asterids</taxon>
        <taxon>lamiids</taxon>
        <taxon>Lamiales</taxon>
        <taxon>Lamiaceae</taxon>
        <taxon>Nepetoideae</taxon>
        <taxon>Mentheae</taxon>
        <taxon>Salviinae</taxon>
        <taxon>Salvia</taxon>
        <taxon>Salvia subgen. Calosphace</taxon>
        <taxon>core Calosphace</taxon>
    </lineage>
</organism>
<dbReference type="EMBL" id="PNBA02000017">
    <property type="protein sequence ID" value="KAG6393951.1"/>
    <property type="molecule type" value="Genomic_DNA"/>
</dbReference>
<keyword evidence="1" id="KW-0175">Coiled coil</keyword>
<evidence type="ECO:0000313" key="5">
    <source>
        <dbReference type="EMBL" id="KAG6393951.1"/>
    </source>
</evidence>
<evidence type="ECO:0000259" key="3">
    <source>
        <dbReference type="Pfam" id="PF23080"/>
    </source>
</evidence>
<feature type="domain" description="AIR9-like A9" evidence="4">
    <location>
        <begin position="590"/>
        <end position="670"/>
    </location>
</feature>